<feature type="transmembrane region" description="Helical" evidence="6">
    <location>
        <begin position="382"/>
        <end position="401"/>
    </location>
</feature>
<keyword evidence="9" id="KW-1185">Reference proteome</keyword>
<keyword evidence="3 6" id="KW-1133">Transmembrane helix</keyword>
<reference evidence="8 9" key="1">
    <citation type="submission" date="2019-10" db="EMBL/GenBank/DDBJ databases">
        <title>Assembly and Annotation for the nematode Trichostrongylus colubriformis.</title>
        <authorList>
            <person name="Martin J."/>
        </authorList>
    </citation>
    <scope>NUCLEOTIDE SEQUENCE [LARGE SCALE GENOMIC DNA]</scope>
    <source>
        <strain evidence="8">G859</strain>
        <tissue evidence="8">Whole worm</tissue>
    </source>
</reference>
<feature type="transmembrane region" description="Helical" evidence="6">
    <location>
        <begin position="248"/>
        <end position="268"/>
    </location>
</feature>
<evidence type="ECO:0000313" key="8">
    <source>
        <dbReference type="EMBL" id="KAK5985722.1"/>
    </source>
</evidence>
<evidence type="ECO:0000256" key="1">
    <source>
        <dbReference type="ARBA" id="ARBA00004141"/>
    </source>
</evidence>
<dbReference type="GO" id="GO:0030659">
    <property type="term" value="C:cytoplasmic vesicle membrane"/>
    <property type="evidence" value="ECO:0007669"/>
    <property type="project" value="TreeGrafter"/>
</dbReference>
<dbReference type="AlphaFoldDB" id="A0AAN8G216"/>
<dbReference type="EMBL" id="WIXE01001410">
    <property type="protein sequence ID" value="KAK5985722.1"/>
    <property type="molecule type" value="Genomic_DNA"/>
</dbReference>
<dbReference type="SUPFAM" id="SSF82866">
    <property type="entry name" value="Multidrug efflux transporter AcrB transmembrane domain"/>
    <property type="match status" value="1"/>
</dbReference>
<comment type="caution">
    <text evidence="8">The sequence shown here is derived from an EMBL/GenBank/DDBJ whole genome shotgun (WGS) entry which is preliminary data.</text>
</comment>
<dbReference type="GO" id="GO:0018996">
    <property type="term" value="P:molting cycle, collagen and cuticulin-based cuticle"/>
    <property type="evidence" value="ECO:0007669"/>
    <property type="project" value="TreeGrafter"/>
</dbReference>
<dbReference type="Pfam" id="PF02460">
    <property type="entry name" value="Patched"/>
    <property type="match status" value="1"/>
</dbReference>
<keyword evidence="2 6" id="KW-0812">Transmembrane</keyword>
<feature type="transmembrane region" description="Helical" evidence="6">
    <location>
        <begin position="16"/>
        <end position="35"/>
    </location>
</feature>
<accession>A0AAN8G216</accession>
<sequence length="440" mass="50570">MRVVCDWLSCHPRRTLLVVFSLLIPLFSYFVLYDIEIHSDVRRGFAQRGGRSIAEFQKFADFYNVSGEGLEIWAVLVTQKRSSGLQYLNMSMALLNEVERLDEYVRNTTITFKGKVVQFNDLHETDINYLFKWYKHAYFWSHFVSDINLTFPVGEAMGHKFFIGSHFFGVNKHKEHENGPIEQVEFVTLWYMSQAENFTQQQRLQALEMRLFELSRADNFSDLISFDIYGDQIANSEMLRGTFHTVKLFALGVVLMIIFIAIAFNHIAWKFQPILIIGAVGSPAIATATTFAILGWIDFPFNSIMCITPFLVMGIDSCLSGTIDEVWMNYVIICRGDLDWNKRAMNVDKVRKIIDSYPQFRTSLFDYDSTIYDLIITVKDELLKAVAITFVCMMVACAFMIPSFSGASVATLSMLSISFCRFLNNKQILALSNPKNIKNR</sequence>
<evidence type="ECO:0000256" key="3">
    <source>
        <dbReference type="ARBA" id="ARBA00022989"/>
    </source>
</evidence>
<proteinExistence type="predicted"/>
<gene>
    <name evidence="8" type="ORF">GCK32_012621</name>
</gene>
<dbReference type="GO" id="GO:0006897">
    <property type="term" value="P:endocytosis"/>
    <property type="evidence" value="ECO:0007669"/>
    <property type="project" value="TreeGrafter"/>
</dbReference>
<protein>
    <recommendedName>
        <fullName evidence="7">Patched domain-containing protein</fullName>
    </recommendedName>
</protein>
<dbReference type="InterPro" id="IPR051697">
    <property type="entry name" value="Patched_domain-protein"/>
</dbReference>
<dbReference type="Proteomes" id="UP001331761">
    <property type="component" value="Unassembled WGS sequence"/>
</dbReference>
<comment type="subcellular location">
    <subcellularLocation>
        <location evidence="1">Membrane</location>
        <topology evidence="1">Multi-pass membrane protein</topology>
    </subcellularLocation>
</comment>
<organism evidence="8 9">
    <name type="scientific">Trichostrongylus colubriformis</name>
    <name type="common">Black scour worm</name>
    <dbReference type="NCBI Taxonomy" id="6319"/>
    <lineage>
        <taxon>Eukaryota</taxon>
        <taxon>Metazoa</taxon>
        <taxon>Ecdysozoa</taxon>
        <taxon>Nematoda</taxon>
        <taxon>Chromadorea</taxon>
        <taxon>Rhabditida</taxon>
        <taxon>Rhabditina</taxon>
        <taxon>Rhabditomorpha</taxon>
        <taxon>Strongyloidea</taxon>
        <taxon>Trichostrongylidae</taxon>
        <taxon>Trichostrongylus</taxon>
    </lineage>
</organism>
<keyword evidence="4 6" id="KW-0472">Membrane</keyword>
<dbReference type="InterPro" id="IPR003392">
    <property type="entry name" value="PTHD_SSD"/>
</dbReference>
<evidence type="ECO:0000313" key="9">
    <source>
        <dbReference type="Proteomes" id="UP001331761"/>
    </source>
</evidence>
<evidence type="ECO:0000256" key="2">
    <source>
        <dbReference type="ARBA" id="ARBA00022692"/>
    </source>
</evidence>
<keyword evidence="5" id="KW-0325">Glycoprotein</keyword>
<name>A0AAN8G216_TRICO</name>
<feature type="domain" description="Patched" evidence="7">
    <location>
        <begin position="254"/>
        <end position="315"/>
    </location>
</feature>
<evidence type="ECO:0000259" key="7">
    <source>
        <dbReference type="Pfam" id="PF02460"/>
    </source>
</evidence>
<dbReference type="PANTHER" id="PTHR10796:SF94">
    <property type="entry name" value="SSD DOMAIN-CONTAINING PROTEIN"/>
    <property type="match status" value="1"/>
</dbReference>
<dbReference type="PANTHER" id="PTHR10796">
    <property type="entry name" value="PATCHED-RELATED"/>
    <property type="match status" value="1"/>
</dbReference>
<dbReference type="GO" id="GO:0005886">
    <property type="term" value="C:plasma membrane"/>
    <property type="evidence" value="ECO:0007669"/>
    <property type="project" value="TreeGrafter"/>
</dbReference>
<evidence type="ECO:0000256" key="4">
    <source>
        <dbReference type="ARBA" id="ARBA00023136"/>
    </source>
</evidence>
<evidence type="ECO:0000256" key="6">
    <source>
        <dbReference type="SAM" id="Phobius"/>
    </source>
</evidence>
<evidence type="ECO:0000256" key="5">
    <source>
        <dbReference type="ARBA" id="ARBA00023180"/>
    </source>
</evidence>
<dbReference type="Gene3D" id="1.20.1640.10">
    <property type="entry name" value="Multidrug efflux transporter AcrB transmembrane domain"/>
    <property type="match status" value="1"/>
</dbReference>
<feature type="transmembrane region" description="Helical" evidence="6">
    <location>
        <begin position="274"/>
        <end position="297"/>
    </location>
</feature>